<feature type="active site" description="Charge relay system" evidence="5">
    <location>
        <position position="181"/>
    </location>
</feature>
<keyword evidence="10" id="KW-1185">Reference proteome</keyword>
<keyword evidence="2 5" id="KW-0645">Protease</keyword>
<reference evidence="10" key="1">
    <citation type="journal article" date="2013" name="Genome Announc.">
        <title>Draft genome sequence of the ascomycete Phaeoacremonium aleophilum strain UCR-PA7, a causal agent of the esca disease complex in grapevines.</title>
        <authorList>
            <person name="Blanco-Ulate B."/>
            <person name="Rolshausen P."/>
            <person name="Cantu D."/>
        </authorList>
    </citation>
    <scope>NUCLEOTIDE SEQUENCE [LARGE SCALE GENOMIC DNA]</scope>
    <source>
        <strain evidence="10">UCR-PA7</strain>
    </source>
</reference>
<evidence type="ECO:0000256" key="5">
    <source>
        <dbReference type="PROSITE-ProRule" id="PRU01240"/>
    </source>
</evidence>
<dbReference type="PANTHER" id="PTHR43806:SF11">
    <property type="entry name" value="CEREVISIN-RELATED"/>
    <property type="match status" value="1"/>
</dbReference>
<dbReference type="InterPro" id="IPR034193">
    <property type="entry name" value="PCSK9_ProteinaseK-like"/>
</dbReference>
<evidence type="ECO:0000256" key="6">
    <source>
        <dbReference type="RuleBase" id="RU003355"/>
    </source>
</evidence>
<dbReference type="OrthoDB" id="206201at2759"/>
<dbReference type="InterPro" id="IPR023828">
    <property type="entry name" value="Peptidase_S8_Ser-AS"/>
</dbReference>
<evidence type="ECO:0000256" key="1">
    <source>
        <dbReference type="ARBA" id="ARBA00011073"/>
    </source>
</evidence>
<dbReference type="Gene3D" id="3.40.50.200">
    <property type="entry name" value="Peptidase S8/S53 domain"/>
    <property type="match status" value="1"/>
</dbReference>
<accession>R8BST7</accession>
<dbReference type="InterPro" id="IPR022398">
    <property type="entry name" value="Peptidase_S8_His-AS"/>
</dbReference>
<evidence type="ECO:0000259" key="8">
    <source>
        <dbReference type="Pfam" id="PF00082"/>
    </source>
</evidence>
<evidence type="ECO:0000256" key="4">
    <source>
        <dbReference type="ARBA" id="ARBA00022825"/>
    </source>
</evidence>
<evidence type="ECO:0000313" key="10">
    <source>
        <dbReference type="Proteomes" id="UP000014074"/>
    </source>
</evidence>
<dbReference type="InterPro" id="IPR023827">
    <property type="entry name" value="Peptidase_S8_Asp-AS"/>
</dbReference>
<dbReference type="PANTHER" id="PTHR43806">
    <property type="entry name" value="PEPTIDASE S8"/>
    <property type="match status" value="1"/>
</dbReference>
<dbReference type="InterPro" id="IPR036852">
    <property type="entry name" value="Peptidase_S8/S53_dom_sf"/>
</dbReference>
<dbReference type="InterPro" id="IPR050131">
    <property type="entry name" value="Peptidase_S8_subtilisin-like"/>
</dbReference>
<dbReference type="FunFam" id="3.40.50.200:FF:000007">
    <property type="entry name" value="Subtilisin-like serine protease"/>
    <property type="match status" value="1"/>
</dbReference>
<organism evidence="9 10">
    <name type="scientific">Phaeoacremonium minimum (strain UCR-PA7)</name>
    <name type="common">Esca disease fungus</name>
    <name type="synonym">Togninia minima</name>
    <dbReference type="NCBI Taxonomy" id="1286976"/>
    <lineage>
        <taxon>Eukaryota</taxon>
        <taxon>Fungi</taxon>
        <taxon>Dikarya</taxon>
        <taxon>Ascomycota</taxon>
        <taxon>Pezizomycotina</taxon>
        <taxon>Sordariomycetes</taxon>
        <taxon>Sordariomycetidae</taxon>
        <taxon>Togniniales</taxon>
        <taxon>Togniniaceae</taxon>
        <taxon>Phaeoacremonium</taxon>
    </lineage>
</organism>
<dbReference type="GO" id="GO:0004252">
    <property type="term" value="F:serine-type endopeptidase activity"/>
    <property type="evidence" value="ECO:0007669"/>
    <property type="project" value="UniProtKB-UniRule"/>
</dbReference>
<dbReference type="GeneID" id="19322337"/>
<dbReference type="PROSITE" id="PS00137">
    <property type="entry name" value="SUBTILASE_HIS"/>
    <property type="match status" value="1"/>
</dbReference>
<feature type="active site" description="Charge relay system" evidence="5">
    <location>
        <position position="370"/>
    </location>
</feature>
<name>R8BST7_PHAM7</name>
<sequence>MAPLSTFLSAALLLPLLAIAAPAPAASPAPRRGDRFLGVPIANPDANDIIPNKFIVVYNSTFSSDEIDAHQAKVMTTVAKRNIGKRSPIDNRFLSTSVNAIKINTWRAMSLEADDKDMIDMFSTSDVISYIEADAKVSLSAAQTQQGAPSGLIRLSNAAAGGTTYTFDSTAGQGITAFIVDTGILTTHSEFEGRATMAANFVNNVDTDENGHGSHVAGTIGGATFGVAKNVNLMGVKVLDADGAGSNSGVIAGMQFVAETASSSGLSGKAVMNMSLGGSRSNAVNAAINQIRAAGVVPVVAAGNENQNAANDSPASATGAITVGAIDQTTDARASFSNFGSVVDIFAPGVDVLSVGIASDTDTETLSGTSMASPHVAGLAAYLMALEGITDVDAVADRITELAGQTGARVRNNRRGTTSLIANNGNQ</sequence>
<dbReference type="HOGENOM" id="CLU_011263_1_4_1"/>
<evidence type="ECO:0000256" key="3">
    <source>
        <dbReference type="ARBA" id="ARBA00022801"/>
    </source>
</evidence>
<dbReference type="CDD" id="cd04077">
    <property type="entry name" value="Peptidases_S8_PCSK9_ProteinaseK_like"/>
    <property type="match status" value="1"/>
</dbReference>
<feature type="domain" description="Peptidase S8/S53" evidence="8">
    <location>
        <begin position="172"/>
        <end position="401"/>
    </location>
</feature>
<dbReference type="PRINTS" id="PR00723">
    <property type="entry name" value="SUBTILISIN"/>
</dbReference>
<feature type="chain" id="PRO_5004452227" evidence="7">
    <location>
        <begin position="21"/>
        <end position="427"/>
    </location>
</feature>
<evidence type="ECO:0000256" key="7">
    <source>
        <dbReference type="SAM" id="SignalP"/>
    </source>
</evidence>
<keyword evidence="7" id="KW-0732">Signal</keyword>
<evidence type="ECO:0000256" key="2">
    <source>
        <dbReference type="ARBA" id="ARBA00022670"/>
    </source>
</evidence>
<evidence type="ECO:0000313" key="9">
    <source>
        <dbReference type="EMBL" id="EOO02369.1"/>
    </source>
</evidence>
<proteinExistence type="inferred from homology"/>
<comment type="similarity">
    <text evidence="1 5 6">Belongs to the peptidase S8 family.</text>
</comment>
<dbReference type="InterPro" id="IPR015500">
    <property type="entry name" value="Peptidase_S8_subtilisin-rel"/>
</dbReference>
<dbReference type="Proteomes" id="UP000014074">
    <property type="component" value="Unassembled WGS sequence"/>
</dbReference>
<dbReference type="EMBL" id="KB932922">
    <property type="protein sequence ID" value="EOO02369.1"/>
    <property type="molecule type" value="Genomic_DNA"/>
</dbReference>
<gene>
    <name evidence="9" type="ORF">UCRPA7_2119</name>
</gene>
<dbReference type="InterPro" id="IPR000209">
    <property type="entry name" value="Peptidase_S8/S53_dom"/>
</dbReference>
<dbReference type="SUPFAM" id="SSF52743">
    <property type="entry name" value="Subtilisin-like"/>
    <property type="match status" value="1"/>
</dbReference>
<keyword evidence="3 5" id="KW-0378">Hydrolase</keyword>
<dbReference type="KEGG" id="tmn:UCRPA7_2119"/>
<feature type="signal peptide" evidence="7">
    <location>
        <begin position="1"/>
        <end position="20"/>
    </location>
</feature>
<feature type="active site" description="Charge relay system" evidence="5">
    <location>
        <position position="212"/>
    </location>
</feature>
<dbReference type="Pfam" id="PF00082">
    <property type="entry name" value="Peptidase_S8"/>
    <property type="match status" value="1"/>
</dbReference>
<keyword evidence="4 5" id="KW-0720">Serine protease</keyword>
<dbReference type="GO" id="GO:0006508">
    <property type="term" value="P:proteolysis"/>
    <property type="evidence" value="ECO:0007669"/>
    <property type="project" value="UniProtKB-KW"/>
</dbReference>
<dbReference type="PROSITE" id="PS00138">
    <property type="entry name" value="SUBTILASE_SER"/>
    <property type="match status" value="1"/>
</dbReference>
<dbReference type="eggNOG" id="KOG1153">
    <property type="taxonomic scope" value="Eukaryota"/>
</dbReference>
<dbReference type="PROSITE" id="PS51892">
    <property type="entry name" value="SUBTILASE"/>
    <property type="match status" value="1"/>
</dbReference>
<dbReference type="PROSITE" id="PS00136">
    <property type="entry name" value="SUBTILASE_ASP"/>
    <property type="match status" value="1"/>
</dbReference>
<protein>
    <submittedName>
        <fullName evidence="9">Putative serine protease protein</fullName>
    </submittedName>
</protein>
<dbReference type="RefSeq" id="XP_007912885.1">
    <property type="nucleotide sequence ID" value="XM_007914694.1"/>
</dbReference>
<dbReference type="AlphaFoldDB" id="R8BST7"/>